<evidence type="ECO:0000256" key="1">
    <source>
        <dbReference type="SAM" id="MobiDB-lite"/>
    </source>
</evidence>
<proteinExistence type="predicted"/>
<sequence length="163" mass="17285">MKIKVTLLSCLFSIISLNGFAADSCSQSPRESHQDKFERYMIDEVPSLLESCGLGDLVIDMPSMPSFGADLFCGFGTNDLMGFYGEYSGNSFPGGSGGSKYGGSSGGSSGGKSSTPKPSPKPPMITPPITKPPIVRPPIEPGGRIQSKPKEDKWVPADLFKDN</sequence>
<geneLocation type="plasmid" evidence="3 4">
    <name>pPN3F2_2</name>
</geneLocation>
<dbReference type="Proteomes" id="UP000502608">
    <property type="component" value="Plasmid pPN3F2_2"/>
</dbReference>
<keyword evidence="3" id="KW-0614">Plasmid</keyword>
<feature type="chain" id="PRO_5026308487" evidence="2">
    <location>
        <begin position="22"/>
        <end position="163"/>
    </location>
</feature>
<keyword evidence="2" id="KW-0732">Signal</keyword>
<protein>
    <submittedName>
        <fullName evidence="3">Uncharacterized protein</fullName>
    </submittedName>
</protein>
<feature type="region of interest" description="Disordered" evidence="1">
    <location>
        <begin position="95"/>
        <end position="163"/>
    </location>
</feature>
<feature type="signal peptide" evidence="2">
    <location>
        <begin position="1"/>
        <end position="21"/>
    </location>
</feature>
<organism evidence="3 4">
    <name type="scientific">Shewanella aestuarii</name>
    <dbReference type="NCBI Taxonomy" id="1028752"/>
    <lineage>
        <taxon>Bacteria</taxon>
        <taxon>Pseudomonadati</taxon>
        <taxon>Pseudomonadota</taxon>
        <taxon>Gammaproteobacteria</taxon>
        <taxon>Alteromonadales</taxon>
        <taxon>Shewanellaceae</taxon>
        <taxon>Shewanella</taxon>
    </lineage>
</organism>
<dbReference type="RefSeq" id="WP_167680509.1">
    <property type="nucleotide sequence ID" value="NZ_CP050315.1"/>
</dbReference>
<gene>
    <name evidence="3" type="ORF">HBH39_19605</name>
</gene>
<feature type="compositionally biased region" description="Pro residues" evidence="1">
    <location>
        <begin position="117"/>
        <end position="140"/>
    </location>
</feature>
<dbReference type="AlphaFoldDB" id="A0A6G9QSD2"/>
<evidence type="ECO:0000313" key="3">
    <source>
        <dbReference type="EMBL" id="QIR16681.1"/>
    </source>
</evidence>
<evidence type="ECO:0000313" key="4">
    <source>
        <dbReference type="Proteomes" id="UP000502608"/>
    </source>
</evidence>
<evidence type="ECO:0000256" key="2">
    <source>
        <dbReference type="SAM" id="SignalP"/>
    </source>
</evidence>
<feature type="compositionally biased region" description="Gly residues" evidence="1">
    <location>
        <begin position="95"/>
        <end position="110"/>
    </location>
</feature>
<dbReference type="KEGG" id="saes:HBH39_19605"/>
<accession>A0A6G9QSD2</accession>
<dbReference type="EMBL" id="CP050315">
    <property type="protein sequence ID" value="QIR16681.1"/>
    <property type="molecule type" value="Genomic_DNA"/>
</dbReference>
<name>A0A6G9QSD2_9GAMM</name>
<reference evidence="3 4" key="1">
    <citation type="submission" date="2020-03" db="EMBL/GenBank/DDBJ databases">
        <title>Complete genome sequence of Shewanella sp.</title>
        <authorList>
            <person name="Kim Y.-S."/>
            <person name="Kim S.-J."/>
            <person name="Jung H.-K."/>
            <person name="Kim K.-H."/>
        </authorList>
    </citation>
    <scope>NUCLEOTIDE SEQUENCE [LARGE SCALE GENOMIC DNA]</scope>
    <source>
        <strain evidence="3 4">PN3F2</strain>
        <plasmid evidence="3 4">pPN3F2_2</plasmid>
    </source>
</reference>
<keyword evidence="4" id="KW-1185">Reference proteome</keyword>
<feature type="compositionally biased region" description="Basic and acidic residues" evidence="1">
    <location>
        <begin position="148"/>
        <end position="163"/>
    </location>
</feature>